<dbReference type="GO" id="GO:0009279">
    <property type="term" value="C:cell outer membrane"/>
    <property type="evidence" value="ECO:0007669"/>
    <property type="project" value="TreeGrafter"/>
</dbReference>
<dbReference type="InterPro" id="IPR007543">
    <property type="entry name" value="LptD_C"/>
</dbReference>
<protein>
    <submittedName>
        <fullName evidence="3">Organic solvent tolerance protein</fullName>
    </submittedName>
</protein>
<feature type="compositionally biased region" description="Basic and acidic residues" evidence="1">
    <location>
        <begin position="10"/>
        <end position="20"/>
    </location>
</feature>
<feature type="region of interest" description="Disordered" evidence="1">
    <location>
        <begin position="1"/>
        <end position="20"/>
    </location>
</feature>
<evidence type="ECO:0000259" key="2">
    <source>
        <dbReference type="Pfam" id="PF04453"/>
    </source>
</evidence>
<organism evidence="3 4">
    <name type="scientific">Cedecea neteri</name>
    <dbReference type="NCBI Taxonomy" id="158822"/>
    <lineage>
        <taxon>Bacteria</taxon>
        <taxon>Pseudomonadati</taxon>
        <taxon>Pseudomonadota</taxon>
        <taxon>Gammaproteobacteria</taxon>
        <taxon>Enterobacterales</taxon>
        <taxon>Enterobacteriaceae</taxon>
        <taxon>Cedecea</taxon>
    </lineage>
</organism>
<dbReference type="AlphaFoldDB" id="A0A2X2SWA8"/>
<feature type="domain" description="LptD C-terminal" evidence="2">
    <location>
        <begin position="25"/>
        <end position="280"/>
    </location>
</feature>
<name>A0A2X2SWA8_9ENTR</name>
<dbReference type="PANTHER" id="PTHR30189:SF1">
    <property type="entry name" value="LPS-ASSEMBLY PROTEIN LPTD"/>
    <property type="match status" value="1"/>
</dbReference>
<evidence type="ECO:0000313" key="3">
    <source>
        <dbReference type="EMBL" id="SQA97492.1"/>
    </source>
</evidence>
<dbReference type="Proteomes" id="UP000251197">
    <property type="component" value="Unassembled WGS sequence"/>
</dbReference>
<dbReference type="InterPro" id="IPR050218">
    <property type="entry name" value="LptD"/>
</dbReference>
<dbReference type="GO" id="GO:1990351">
    <property type="term" value="C:transporter complex"/>
    <property type="evidence" value="ECO:0007669"/>
    <property type="project" value="TreeGrafter"/>
</dbReference>
<dbReference type="PANTHER" id="PTHR30189">
    <property type="entry name" value="LPS-ASSEMBLY PROTEIN"/>
    <property type="match status" value="1"/>
</dbReference>
<dbReference type="Pfam" id="PF04453">
    <property type="entry name" value="LptD"/>
    <property type="match status" value="1"/>
</dbReference>
<accession>A0A2X2SWA8</accession>
<reference evidence="3 4" key="1">
    <citation type="submission" date="2018-06" db="EMBL/GenBank/DDBJ databases">
        <authorList>
            <consortium name="Pathogen Informatics"/>
            <person name="Doyle S."/>
        </authorList>
    </citation>
    <scope>NUCLEOTIDE SEQUENCE [LARGE SCALE GENOMIC DNA]</scope>
    <source>
        <strain evidence="3 4">NCTC12120</strain>
    </source>
</reference>
<evidence type="ECO:0000313" key="4">
    <source>
        <dbReference type="Proteomes" id="UP000251197"/>
    </source>
</evidence>
<evidence type="ECO:0000256" key="1">
    <source>
        <dbReference type="SAM" id="MobiDB-lite"/>
    </source>
</evidence>
<proteinExistence type="predicted"/>
<dbReference type="GO" id="GO:0061024">
    <property type="term" value="P:membrane organization"/>
    <property type="evidence" value="ECO:0007669"/>
    <property type="project" value="InterPro"/>
</dbReference>
<sequence length="287" mass="33079">MEFDYLPSDDEYKNEPGVSSDEKDRRWLFYWSHSGVMDQVWRFNIDYTKVSDSRYFNDFTSQYGSGTDGYATQKFSVGYANQNFDATLSAKQFQVFANQLNSGASSYRAEPQLDVNFYQNDVGPFDTRIYGQAVKFTNVNSNMPNATRLHLEPVINLPLSNGWASLNTETKLMMTHYQQDNLDKYKQNINSASTLENTVNRTLPQFKVDGKLIFDRDIDSVAGWTQTLEPRAQYLYVPYRNQSAINNYDSSLLQSDYSGLFRDRTYGGLDRIASANQVTTRRNFSRL</sequence>
<gene>
    <name evidence="3" type="primary">lptD_2</name>
    <name evidence="3" type="ORF">NCTC12120_01324</name>
</gene>
<dbReference type="EMBL" id="UAVU01000003">
    <property type="protein sequence ID" value="SQA97492.1"/>
    <property type="molecule type" value="Genomic_DNA"/>
</dbReference>